<dbReference type="HOGENOM" id="CLU_2364124_0_0_1"/>
<evidence type="ECO:0000313" key="3">
    <source>
        <dbReference type="Proteomes" id="UP000011713"/>
    </source>
</evidence>
<name>M4BZB1_HYAAE</name>
<reference evidence="3" key="1">
    <citation type="journal article" date="2010" name="Science">
        <title>Signatures of adaptation to obligate biotrophy in the Hyaloperonospora arabidopsidis genome.</title>
        <authorList>
            <person name="Baxter L."/>
            <person name="Tripathy S."/>
            <person name="Ishaque N."/>
            <person name="Boot N."/>
            <person name="Cabral A."/>
            <person name="Kemen E."/>
            <person name="Thines M."/>
            <person name="Ah-Fong A."/>
            <person name="Anderson R."/>
            <person name="Badejoko W."/>
            <person name="Bittner-Eddy P."/>
            <person name="Boore J.L."/>
            <person name="Chibucos M.C."/>
            <person name="Coates M."/>
            <person name="Dehal P."/>
            <person name="Delehaunty K."/>
            <person name="Dong S."/>
            <person name="Downton P."/>
            <person name="Dumas B."/>
            <person name="Fabro G."/>
            <person name="Fronick C."/>
            <person name="Fuerstenberg S.I."/>
            <person name="Fulton L."/>
            <person name="Gaulin E."/>
            <person name="Govers F."/>
            <person name="Hughes L."/>
            <person name="Humphray S."/>
            <person name="Jiang R.H."/>
            <person name="Judelson H."/>
            <person name="Kamoun S."/>
            <person name="Kyung K."/>
            <person name="Meijer H."/>
            <person name="Minx P."/>
            <person name="Morris P."/>
            <person name="Nelson J."/>
            <person name="Phuntumart V."/>
            <person name="Qutob D."/>
            <person name="Rehmany A."/>
            <person name="Rougon-Cardoso A."/>
            <person name="Ryden P."/>
            <person name="Torto-Alalibo T."/>
            <person name="Studholme D."/>
            <person name="Wang Y."/>
            <person name="Win J."/>
            <person name="Wood J."/>
            <person name="Clifton S.W."/>
            <person name="Rogers J."/>
            <person name="Van den Ackerveken G."/>
            <person name="Jones J.D."/>
            <person name="McDowell J.M."/>
            <person name="Beynon J."/>
            <person name="Tyler B.M."/>
        </authorList>
    </citation>
    <scope>NUCLEOTIDE SEQUENCE [LARGE SCALE GENOMIC DNA]</scope>
    <source>
        <strain evidence="3">Emoy2</strain>
    </source>
</reference>
<organism evidence="2 3">
    <name type="scientific">Hyaloperonospora arabidopsidis (strain Emoy2)</name>
    <name type="common">Downy mildew agent</name>
    <name type="synonym">Peronospora arabidopsidis</name>
    <dbReference type="NCBI Taxonomy" id="559515"/>
    <lineage>
        <taxon>Eukaryota</taxon>
        <taxon>Sar</taxon>
        <taxon>Stramenopiles</taxon>
        <taxon>Oomycota</taxon>
        <taxon>Peronosporomycetes</taxon>
        <taxon>Peronosporales</taxon>
        <taxon>Peronosporaceae</taxon>
        <taxon>Hyaloperonospora</taxon>
    </lineage>
</organism>
<dbReference type="InParanoid" id="M4BZB1"/>
<dbReference type="EMBL" id="JH598057">
    <property type="status" value="NOT_ANNOTATED_CDS"/>
    <property type="molecule type" value="Genomic_DNA"/>
</dbReference>
<proteinExistence type="predicted"/>
<protein>
    <submittedName>
        <fullName evidence="2">Uncharacterized protein</fullName>
    </submittedName>
</protein>
<dbReference type="EnsemblProtists" id="HpaT811934">
    <property type="protein sequence ID" value="HpaP811934"/>
    <property type="gene ID" value="HpaG811934"/>
</dbReference>
<sequence length="96" mass="10996">MAEVSPDQNVADEDDERSDDEEPPVSVPWGKMQELWTFCCSLCLRKAFNSTMRRKSISSSTASSASSFQARLPRRSRRAWRATLSRETKAKDVRIR</sequence>
<feature type="region of interest" description="Disordered" evidence="1">
    <location>
        <begin position="1"/>
        <end position="28"/>
    </location>
</feature>
<dbReference type="Proteomes" id="UP000011713">
    <property type="component" value="Unassembled WGS sequence"/>
</dbReference>
<feature type="compositionally biased region" description="Basic and acidic residues" evidence="1">
    <location>
        <begin position="84"/>
        <end position="96"/>
    </location>
</feature>
<reference evidence="2" key="2">
    <citation type="submission" date="2015-06" db="UniProtKB">
        <authorList>
            <consortium name="EnsemblProtists"/>
        </authorList>
    </citation>
    <scope>IDENTIFICATION</scope>
    <source>
        <strain evidence="2">Emoy2</strain>
    </source>
</reference>
<feature type="compositionally biased region" description="Low complexity" evidence="1">
    <location>
        <begin position="57"/>
        <end position="71"/>
    </location>
</feature>
<dbReference type="VEuPathDB" id="FungiDB:HpaG811934"/>
<accession>M4BZB1</accession>
<dbReference type="AlphaFoldDB" id="M4BZB1"/>
<feature type="region of interest" description="Disordered" evidence="1">
    <location>
        <begin position="54"/>
        <end position="96"/>
    </location>
</feature>
<keyword evidence="3" id="KW-1185">Reference proteome</keyword>
<evidence type="ECO:0000256" key="1">
    <source>
        <dbReference type="SAM" id="MobiDB-lite"/>
    </source>
</evidence>
<evidence type="ECO:0000313" key="2">
    <source>
        <dbReference type="EnsemblProtists" id="HpaP811934"/>
    </source>
</evidence>
<feature type="compositionally biased region" description="Acidic residues" evidence="1">
    <location>
        <begin position="10"/>
        <end position="23"/>
    </location>
</feature>